<gene>
    <name evidence="1" type="ORF">NS354_06815</name>
</gene>
<name>A0A147EP95_9MICO</name>
<keyword evidence="2" id="KW-1185">Reference proteome</keyword>
<protein>
    <submittedName>
        <fullName evidence="1">Uncharacterized protein</fullName>
    </submittedName>
</protein>
<sequence>MMIEGNAALPAGPPATLTTLGDDIMRFVSGLSTARLALADAAKTASMSVAGVMQDSSELDARLANALHSGFAVRRAAR</sequence>
<organism evidence="1 2">
    <name type="scientific">Leucobacter chromiiresistens</name>
    <dbReference type="NCBI Taxonomy" id="1079994"/>
    <lineage>
        <taxon>Bacteria</taxon>
        <taxon>Bacillati</taxon>
        <taxon>Actinomycetota</taxon>
        <taxon>Actinomycetes</taxon>
        <taxon>Micrococcales</taxon>
        <taxon>Microbacteriaceae</taxon>
        <taxon>Leucobacter</taxon>
    </lineage>
</organism>
<proteinExistence type="predicted"/>
<evidence type="ECO:0000313" key="2">
    <source>
        <dbReference type="Proteomes" id="UP000070810"/>
    </source>
</evidence>
<dbReference type="PATRIC" id="fig|1079994.3.peg.1480"/>
<accession>A0A147EP95</accession>
<dbReference type="EMBL" id="LDRK01000032">
    <property type="protein sequence ID" value="KTR85988.1"/>
    <property type="molecule type" value="Genomic_DNA"/>
</dbReference>
<evidence type="ECO:0000313" key="1">
    <source>
        <dbReference type="EMBL" id="KTR85988.1"/>
    </source>
</evidence>
<dbReference type="AlphaFoldDB" id="A0A147EP95"/>
<reference evidence="1 2" key="1">
    <citation type="journal article" date="2016" name="Front. Microbiol.">
        <title>Genomic Resource of Rice Seed Associated Bacteria.</title>
        <authorList>
            <person name="Midha S."/>
            <person name="Bansal K."/>
            <person name="Sharma S."/>
            <person name="Kumar N."/>
            <person name="Patil P.P."/>
            <person name="Chaudhry V."/>
            <person name="Patil P.B."/>
        </authorList>
    </citation>
    <scope>NUCLEOTIDE SEQUENCE [LARGE SCALE GENOMIC DNA]</scope>
    <source>
        <strain evidence="1 2">NS354</strain>
    </source>
</reference>
<comment type="caution">
    <text evidence="1">The sequence shown here is derived from an EMBL/GenBank/DDBJ whole genome shotgun (WGS) entry which is preliminary data.</text>
</comment>
<dbReference type="Proteomes" id="UP000070810">
    <property type="component" value="Unassembled WGS sequence"/>
</dbReference>